<organism evidence="2 3">
    <name type="scientific">Levilactobacillus tongjiangensis</name>
    <dbReference type="NCBI Taxonomy" id="2486023"/>
    <lineage>
        <taxon>Bacteria</taxon>
        <taxon>Bacillati</taxon>
        <taxon>Bacillota</taxon>
        <taxon>Bacilli</taxon>
        <taxon>Lactobacillales</taxon>
        <taxon>Lactobacillaceae</taxon>
        <taxon>Levilactobacillus</taxon>
    </lineage>
</organism>
<dbReference type="RefSeq" id="WP_164508715.1">
    <property type="nucleotide sequence ID" value="NZ_JBHSSK010000007.1"/>
</dbReference>
<accession>A0ABW1SQF1</accession>
<name>A0ABW1SQF1_9LACO</name>
<keyword evidence="3" id="KW-1185">Reference proteome</keyword>
<protein>
    <submittedName>
        <fullName evidence="2">Uncharacterized protein</fullName>
    </submittedName>
</protein>
<dbReference type="EMBL" id="JBHSSK010000007">
    <property type="protein sequence ID" value="MFC6206367.1"/>
    <property type="molecule type" value="Genomic_DNA"/>
</dbReference>
<comment type="caution">
    <text evidence="2">The sequence shown here is derived from an EMBL/GenBank/DDBJ whole genome shotgun (WGS) entry which is preliminary data.</text>
</comment>
<keyword evidence="1" id="KW-0812">Transmembrane</keyword>
<sequence>MAKEGKRHSIFGDVIAIVGLGVIAYGFQFSTVVASLVALVGFSFTVFSQDIGRMIFRR</sequence>
<feature type="transmembrane region" description="Helical" evidence="1">
    <location>
        <begin position="9"/>
        <end position="27"/>
    </location>
</feature>
<evidence type="ECO:0000313" key="2">
    <source>
        <dbReference type="EMBL" id="MFC6206367.1"/>
    </source>
</evidence>
<evidence type="ECO:0000313" key="3">
    <source>
        <dbReference type="Proteomes" id="UP001596254"/>
    </source>
</evidence>
<evidence type="ECO:0000256" key="1">
    <source>
        <dbReference type="SAM" id="Phobius"/>
    </source>
</evidence>
<keyword evidence="1" id="KW-0472">Membrane</keyword>
<reference evidence="3" key="1">
    <citation type="journal article" date="2019" name="Int. J. Syst. Evol. Microbiol.">
        <title>The Global Catalogue of Microorganisms (GCM) 10K type strain sequencing project: providing services to taxonomists for standard genome sequencing and annotation.</title>
        <authorList>
            <consortium name="The Broad Institute Genomics Platform"/>
            <consortium name="The Broad Institute Genome Sequencing Center for Infectious Disease"/>
            <person name="Wu L."/>
            <person name="Ma J."/>
        </authorList>
    </citation>
    <scope>NUCLEOTIDE SEQUENCE [LARGE SCALE GENOMIC DNA]</scope>
    <source>
        <strain evidence="3">CCM 8905</strain>
    </source>
</reference>
<gene>
    <name evidence="2" type="ORF">ACFP1G_02590</name>
</gene>
<dbReference type="Proteomes" id="UP001596254">
    <property type="component" value="Unassembled WGS sequence"/>
</dbReference>
<keyword evidence="1" id="KW-1133">Transmembrane helix</keyword>
<proteinExistence type="predicted"/>